<dbReference type="Gene3D" id="3.30.1950.10">
    <property type="entry name" value="wza like domain"/>
    <property type="match status" value="1"/>
</dbReference>
<dbReference type="PANTHER" id="PTHR33619:SF3">
    <property type="entry name" value="POLYSACCHARIDE EXPORT PROTEIN GFCE-RELATED"/>
    <property type="match status" value="1"/>
</dbReference>
<accession>A0A1G7RX21</accession>
<dbReference type="AlphaFoldDB" id="A0A1G7RX21"/>
<keyword evidence="6" id="KW-1185">Reference proteome</keyword>
<feature type="domain" description="Polysaccharide export protein N-terminal" evidence="3">
    <location>
        <begin position="26"/>
        <end position="98"/>
    </location>
</feature>
<evidence type="ECO:0000256" key="2">
    <source>
        <dbReference type="SAM" id="SignalP"/>
    </source>
</evidence>
<protein>
    <submittedName>
        <fullName evidence="5">Polysaccharide export outer membrane protein</fullName>
    </submittedName>
</protein>
<dbReference type="RefSeq" id="WP_090019984.1">
    <property type="nucleotide sequence ID" value="NZ_FNCE01000006.1"/>
</dbReference>
<keyword evidence="1 2" id="KW-0732">Signal</keyword>
<feature type="signal peptide" evidence="2">
    <location>
        <begin position="1"/>
        <end position="21"/>
    </location>
</feature>
<dbReference type="InterPro" id="IPR049712">
    <property type="entry name" value="Poly_export"/>
</dbReference>
<dbReference type="InterPro" id="IPR003715">
    <property type="entry name" value="Poly_export_N"/>
</dbReference>
<sequence>MLRRIIAVIAAVSVLVSGAVAAGDAGRYRLTAGDRLEIQVHGHERLTTEATLDGTGAVSLALVGEVRLAGLTAGQAAERIAGAYERGYLDTARVSVRVLNHRPVFVLGEVEEPGRYDYERGLTVLQAVALAGGYSYRADPDDITVVRGRSGKRRDAGETTRLLPGDTVRVGQRFF</sequence>
<evidence type="ECO:0000259" key="4">
    <source>
        <dbReference type="Pfam" id="PF10531"/>
    </source>
</evidence>
<evidence type="ECO:0000313" key="5">
    <source>
        <dbReference type="EMBL" id="SDG15308.1"/>
    </source>
</evidence>
<dbReference type="InterPro" id="IPR019554">
    <property type="entry name" value="Soluble_ligand-bd"/>
</dbReference>
<dbReference type="GO" id="GO:0015159">
    <property type="term" value="F:polysaccharide transmembrane transporter activity"/>
    <property type="evidence" value="ECO:0007669"/>
    <property type="project" value="InterPro"/>
</dbReference>
<evidence type="ECO:0000256" key="1">
    <source>
        <dbReference type="ARBA" id="ARBA00022729"/>
    </source>
</evidence>
<dbReference type="Proteomes" id="UP000199415">
    <property type="component" value="Unassembled WGS sequence"/>
</dbReference>
<feature type="chain" id="PRO_5011551773" evidence="2">
    <location>
        <begin position="22"/>
        <end position="175"/>
    </location>
</feature>
<name>A0A1G7RX21_9PROT</name>
<gene>
    <name evidence="5" type="ORF">SAMN05216241_10632</name>
</gene>
<organism evidence="5 6">
    <name type="scientific">Limimonas halophila</name>
    <dbReference type="NCBI Taxonomy" id="1082479"/>
    <lineage>
        <taxon>Bacteria</taxon>
        <taxon>Pseudomonadati</taxon>
        <taxon>Pseudomonadota</taxon>
        <taxon>Alphaproteobacteria</taxon>
        <taxon>Rhodospirillales</taxon>
        <taxon>Rhodovibrionaceae</taxon>
        <taxon>Limimonas</taxon>
    </lineage>
</organism>
<evidence type="ECO:0000259" key="3">
    <source>
        <dbReference type="Pfam" id="PF02563"/>
    </source>
</evidence>
<proteinExistence type="predicted"/>
<dbReference type="PANTHER" id="PTHR33619">
    <property type="entry name" value="POLYSACCHARIDE EXPORT PROTEIN GFCE-RELATED"/>
    <property type="match status" value="1"/>
</dbReference>
<evidence type="ECO:0000313" key="6">
    <source>
        <dbReference type="Proteomes" id="UP000199415"/>
    </source>
</evidence>
<reference evidence="5 6" key="1">
    <citation type="submission" date="2016-10" db="EMBL/GenBank/DDBJ databases">
        <authorList>
            <person name="de Groot N.N."/>
        </authorList>
    </citation>
    <scope>NUCLEOTIDE SEQUENCE [LARGE SCALE GENOMIC DNA]</scope>
    <source>
        <strain evidence="5 6">DSM 25584</strain>
    </source>
</reference>
<dbReference type="Gene3D" id="3.10.560.10">
    <property type="entry name" value="Outer membrane lipoprotein wza domain like"/>
    <property type="match status" value="1"/>
</dbReference>
<dbReference type="STRING" id="1082479.SAMN05216241_10632"/>
<dbReference type="Pfam" id="PF02563">
    <property type="entry name" value="Poly_export"/>
    <property type="match status" value="1"/>
</dbReference>
<dbReference type="Pfam" id="PF10531">
    <property type="entry name" value="SLBB"/>
    <property type="match status" value="1"/>
</dbReference>
<feature type="domain" description="Soluble ligand binding" evidence="4">
    <location>
        <begin position="104"/>
        <end position="151"/>
    </location>
</feature>
<dbReference type="EMBL" id="FNCE01000006">
    <property type="protein sequence ID" value="SDG15308.1"/>
    <property type="molecule type" value="Genomic_DNA"/>
</dbReference>